<comment type="subcellular location">
    <subcellularLocation>
        <location evidence="1">Membrane</location>
        <topology evidence="1">Multi-pass membrane protein</topology>
    </subcellularLocation>
</comment>
<feature type="transmembrane region" description="Helical" evidence="7">
    <location>
        <begin position="160"/>
        <end position="179"/>
    </location>
</feature>
<dbReference type="PANTHER" id="PTHR30071:SF1">
    <property type="entry name" value="CYTOCHROME B_B6 PROTEIN-RELATED"/>
    <property type="match status" value="1"/>
</dbReference>
<keyword evidence="3" id="KW-0201">Cytochrome c-type biogenesis</keyword>
<keyword evidence="5 7" id="KW-0472">Membrane</keyword>
<dbReference type="EMBL" id="JABFCS010000001">
    <property type="protein sequence ID" value="NNU43928.1"/>
    <property type="molecule type" value="Genomic_DNA"/>
</dbReference>
<gene>
    <name evidence="9" type="primary">ccsA</name>
    <name evidence="9" type="ORF">HK415_13370</name>
</gene>
<feature type="transmembrane region" description="Helical" evidence="7">
    <location>
        <begin position="363"/>
        <end position="387"/>
    </location>
</feature>
<reference evidence="9 10" key="2">
    <citation type="submission" date="2020-06" db="EMBL/GenBank/DDBJ databases">
        <title>Ramlibacter rhizophilus sp. nov., isolated from rhizosphere soil of national flower Mugunghwa from South Korea.</title>
        <authorList>
            <person name="Zheng-Fei Y."/>
            <person name="Huan T."/>
        </authorList>
    </citation>
    <scope>NUCLEOTIDE SEQUENCE [LARGE SCALE GENOMIC DNA]</scope>
    <source>
        <strain evidence="9 10">B156</strain>
    </source>
</reference>
<keyword evidence="2 7" id="KW-0812">Transmembrane</keyword>
<sequence>MEAGAGLAGTRRPRAALLAEGGCQGAAGRALDPGAAVHAGGAGRFAGRTAARAARRPIRAAARRDPALRPAQRLDGLQDLLRPDADPDAAGGAGGRGRPGLAPVASRRRAGPRAGGRSTRVIHPLDTWVLYAAAALVVLSAAVSWRSLAVPANVGPRIPLLLADFALAALVAGLALRWMRLGHGPFLNMFEILASSLLSLGLIWRLASTRVAVLRDTAAVVWSLLGVMALWLLAVEPRDSILPPTYEMPVLWFHVALGKVFLGCALVATGLAGVLLARRTVRGARWFRRMPADPTVDFLAWRFMLAALVFESLMLIAGAVWAQDAWGRYWAWDPLETWAFITWLALAAAVHARITWRVSPRAGALMILGVFVIAFLTFFGVPFVTLAPHQGAV</sequence>
<feature type="domain" description="Cytochrome c assembly protein" evidence="8">
    <location>
        <begin position="192"/>
        <end position="385"/>
    </location>
</feature>
<feature type="transmembrane region" description="Helical" evidence="7">
    <location>
        <begin position="185"/>
        <end position="206"/>
    </location>
</feature>
<dbReference type="PANTHER" id="PTHR30071">
    <property type="entry name" value="HEME EXPORTER PROTEIN C"/>
    <property type="match status" value="1"/>
</dbReference>
<evidence type="ECO:0000256" key="2">
    <source>
        <dbReference type="ARBA" id="ARBA00022692"/>
    </source>
</evidence>
<evidence type="ECO:0000256" key="1">
    <source>
        <dbReference type="ARBA" id="ARBA00004141"/>
    </source>
</evidence>
<dbReference type="GO" id="GO:0005886">
    <property type="term" value="C:plasma membrane"/>
    <property type="evidence" value="ECO:0007669"/>
    <property type="project" value="TreeGrafter"/>
</dbReference>
<dbReference type="InterPro" id="IPR045062">
    <property type="entry name" value="Cyt_c_biogenesis_CcsA/CcmC"/>
</dbReference>
<accession>A0A849K6B8</accession>
<feature type="transmembrane region" description="Helical" evidence="7">
    <location>
        <begin position="298"/>
        <end position="322"/>
    </location>
</feature>
<organism evidence="9 10">
    <name type="scientific">Ramlibacter montanisoli</name>
    <dbReference type="NCBI Taxonomy" id="2732512"/>
    <lineage>
        <taxon>Bacteria</taxon>
        <taxon>Pseudomonadati</taxon>
        <taxon>Pseudomonadota</taxon>
        <taxon>Betaproteobacteria</taxon>
        <taxon>Burkholderiales</taxon>
        <taxon>Comamonadaceae</taxon>
        <taxon>Ramlibacter</taxon>
    </lineage>
</organism>
<dbReference type="GO" id="GO:0020037">
    <property type="term" value="F:heme binding"/>
    <property type="evidence" value="ECO:0007669"/>
    <property type="project" value="InterPro"/>
</dbReference>
<keyword evidence="10" id="KW-1185">Reference proteome</keyword>
<evidence type="ECO:0000313" key="9">
    <source>
        <dbReference type="EMBL" id="NNU43928.1"/>
    </source>
</evidence>
<evidence type="ECO:0000256" key="6">
    <source>
        <dbReference type="SAM" id="MobiDB-lite"/>
    </source>
</evidence>
<comment type="caution">
    <text evidence="9">The sequence shown here is derived from an EMBL/GenBank/DDBJ whole genome shotgun (WGS) entry which is preliminary data.</text>
</comment>
<proteinExistence type="predicted"/>
<dbReference type="Proteomes" id="UP000552954">
    <property type="component" value="Unassembled WGS sequence"/>
</dbReference>
<dbReference type="InterPro" id="IPR002541">
    <property type="entry name" value="Cyt_c_assembly"/>
</dbReference>
<evidence type="ECO:0000313" key="10">
    <source>
        <dbReference type="Proteomes" id="UP000552954"/>
    </source>
</evidence>
<evidence type="ECO:0000256" key="5">
    <source>
        <dbReference type="ARBA" id="ARBA00023136"/>
    </source>
</evidence>
<protein>
    <submittedName>
        <fullName evidence="9">Cytochrome c biogenesis protein CcsA</fullName>
    </submittedName>
</protein>
<keyword evidence="4 7" id="KW-1133">Transmembrane helix</keyword>
<evidence type="ECO:0000259" key="8">
    <source>
        <dbReference type="Pfam" id="PF01578"/>
    </source>
</evidence>
<reference evidence="9 10" key="1">
    <citation type="submission" date="2020-05" db="EMBL/GenBank/DDBJ databases">
        <authorList>
            <person name="Khan S.A."/>
            <person name="Jeon C.O."/>
            <person name="Chun B.H."/>
        </authorList>
    </citation>
    <scope>NUCLEOTIDE SEQUENCE [LARGE SCALE GENOMIC DNA]</scope>
    <source>
        <strain evidence="9 10">B156</strain>
    </source>
</reference>
<feature type="transmembrane region" description="Helical" evidence="7">
    <location>
        <begin position="128"/>
        <end position="148"/>
    </location>
</feature>
<evidence type="ECO:0000256" key="3">
    <source>
        <dbReference type="ARBA" id="ARBA00022748"/>
    </source>
</evidence>
<dbReference type="AlphaFoldDB" id="A0A849K6B8"/>
<feature type="region of interest" description="Disordered" evidence="6">
    <location>
        <begin position="76"/>
        <end position="117"/>
    </location>
</feature>
<dbReference type="Pfam" id="PF01578">
    <property type="entry name" value="Cytochrom_C_asm"/>
    <property type="match status" value="1"/>
</dbReference>
<evidence type="ECO:0000256" key="7">
    <source>
        <dbReference type="SAM" id="Phobius"/>
    </source>
</evidence>
<feature type="transmembrane region" description="Helical" evidence="7">
    <location>
        <begin position="337"/>
        <end position="356"/>
    </location>
</feature>
<feature type="transmembrane region" description="Helical" evidence="7">
    <location>
        <begin position="218"/>
        <end position="235"/>
    </location>
</feature>
<feature type="transmembrane region" description="Helical" evidence="7">
    <location>
        <begin position="255"/>
        <end position="277"/>
    </location>
</feature>
<evidence type="ECO:0000256" key="4">
    <source>
        <dbReference type="ARBA" id="ARBA00022989"/>
    </source>
</evidence>
<dbReference type="GO" id="GO:0017004">
    <property type="term" value="P:cytochrome complex assembly"/>
    <property type="evidence" value="ECO:0007669"/>
    <property type="project" value="UniProtKB-KW"/>
</dbReference>
<name>A0A849K6B8_9BURK</name>